<dbReference type="InterPro" id="IPR011990">
    <property type="entry name" value="TPR-like_helical_dom_sf"/>
</dbReference>
<feature type="signal peptide" evidence="6">
    <location>
        <begin position="1"/>
        <end position="20"/>
    </location>
</feature>
<evidence type="ECO:0000256" key="1">
    <source>
        <dbReference type="ARBA" id="ARBA00004442"/>
    </source>
</evidence>
<feature type="domain" description="RagB/SusD" evidence="7">
    <location>
        <begin position="355"/>
        <end position="413"/>
    </location>
</feature>
<dbReference type="Pfam" id="PF07980">
    <property type="entry name" value="SusD_RagB"/>
    <property type="match status" value="2"/>
</dbReference>
<dbReference type="EMBL" id="VTAV01000001">
    <property type="protein sequence ID" value="TYR37760.1"/>
    <property type="molecule type" value="Genomic_DNA"/>
</dbReference>
<evidence type="ECO:0000313" key="9">
    <source>
        <dbReference type="EMBL" id="TYR37760.1"/>
    </source>
</evidence>
<evidence type="ECO:0000259" key="8">
    <source>
        <dbReference type="Pfam" id="PF14322"/>
    </source>
</evidence>
<feature type="domain" description="RagB/SusD" evidence="7">
    <location>
        <begin position="506"/>
        <end position="598"/>
    </location>
</feature>
<dbReference type="Proteomes" id="UP000322362">
    <property type="component" value="Unassembled WGS sequence"/>
</dbReference>
<feature type="chain" id="PRO_5022672332" evidence="6">
    <location>
        <begin position="21"/>
        <end position="598"/>
    </location>
</feature>
<dbReference type="Gene3D" id="1.25.40.390">
    <property type="match status" value="2"/>
</dbReference>
<keyword evidence="3 6" id="KW-0732">Signal</keyword>
<comment type="similarity">
    <text evidence="2">Belongs to the SusD family.</text>
</comment>
<organism evidence="9 10">
    <name type="scientific">Sphingobacterium phlebotomi</name>
    <dbReference type="NCBI Taxonomy" id="2605433"/>
    <lineage>
        <taxon>Bacteria</taxon>
        <taxon>Pseudomonadati</taxon>
        <taxon>Bacteroidota</taxon>
        <taxon>Sphingobacteriia</taxon>
        <taxon>Sphingobacteriales</taxon>
        <taxon>Sphingobacteriaceae</taxon>
        <taxon>Sphingobacterium</taxon>
    </lineage>
</organism>
<evidence type="ECO:0000256" key="3">
    <source>
        <dbReference type="ARBA" id="ARBA00022729"/>
    </source>
</evidence>
<protein>
    <submittedName>
        <fullName evidence="9">RagB/SusD family nutrient uptake outer membrane protein</fullName>
    </submittedName>
</protein>
<dbReference type="SUPFAM" id="SSF48452">
    <property type="entry name" value="TPR-like"/>
    <property type="match status" value="1"/>
</dbReference>
<accession>A0A5D4HG16</accession>
<evidence type="ECO:0000256" key="5">
    <source>
        <dbReference type="ARBA" id="ARBA00023237"/>
    </source>
</evidence>
<dbReference type="AlphaFoldDB" id="A0A5D4HG16"/>
<reference evidence="9 10" key="1">
    <citation type="submission" date="2019-08" db="EMBL/GenBank/DDBJ databases">
        <title>Phlebobacter frassis gen. nov. sp. nov., a new member of family Sphingobacteriaceae isolated from sand fly rearing media.</title>
        <authorList>
            <person name="Kakumanu M.L."/>
            <person name="Marayati B.F."/>
            <person name="Wada-Katsumata A."/>
            <person name="Wasserberg G."/>
            <person name="Schal C."/>
            <person name="Apperson C.S."/>
            <person name="Ponnusamy L."/>
        </authorList>
    </citation>
    <scope>NUCLEOTIDE SEQUENCE [LARGE SCALE GENOMIC DNA]</scope>
    <source>
        <strain evidence="9 10">SSI9</strain>
    </source>
</reference>
<comment type="subcellular location">
    <subcellularLocation>
        <location evidence="1">Cell outer membrane</location>
    </subcellularLocation>
</comment>
<evidence type="ECO:0000256" key="6">
    <source>
        <dbReference type="SAM" id="SignalP"/>
    </source>
</evidence>
<keyword evidence="4" id="KW-0472">Membrane</keyword>
<evidence type="ECO:0000256" key="4">
    <source>
        <dbReference type="ARBA" id="ARBA00023136"/>
    </source>
</evidence>
<evidence type="ECO:0000313" key="10">
    <source>
        <dbReference type="Proteomes" id="UP000322362"/>
    </source>
</evidence>
<feature type="domain" description="SusD-like N-terminal" evidence="8">
    <location>
        <begin position="76"/>
        <end position="212"/>
    </location>
</feature>
<dbReference type="GO" id="GO:0009279">
    <property type="term" value="C:cell outer membrane"/>
    <property type="evidence" value="ECO:0007669"/>
    <property type="project" value="UniProtKB-SubCell"/>
</dbReference>
<evidence type="ECO:0000259" key="7">
    <source>
        <dbReference type="Pfam" id="PF07980"/>
    </source>
</evidence>
<dbReference type="RefSeq" id="WP_148917225.1">
    <property type="nucleotide sequence ID" value="NZ_VTAV01000001.1"/>
</dbReference>
<comment type="caution">
    <text evidence="9">The sequence shown here is derived from an EMBL/GenBank/DDBJ whole genome shotgun (WGS) entry which is preliminary data.</text>
</comment>
<dbReference type="InterPro" id="IPR033985">
    <property type="entry name" value="SusD-like_N"/>
</dbReference>
<keyword evidence="5" id="KW-0998">Cell outer membrane</keyword>
<proteinExistence type="inferred from homology"/>
<gene>
    <name evidence="9" type="ORF">FXV77_00240</name>
</gene>
<dbReference type="InterPro" id="IPR012944">
    <property type="entry name" value="SusD_RagB_dom"/>
</dbReference>
<keyword evidence="10" id="KW-1185">Reference proteome</keyword>
<evidence type="ECO:0000256" key="2">
    <source>
        <dbReference type="ARBA" id="ARBA00006275"/>
    </source>
</evidence>
<dbReference type="Pfam" id="PF14322">
    <property type="entry name" value="SusD-like_3"/>
    <property type="match status" value="1"/>
</dbReference>
<name>A0A5D4HG16_9SPHI</name>
<sequence length="598" mass="66090">MKRYMIIVIVLLVCNTSCQKFLNTEPTNFITPEYQNIAQLETGLAGVYDVLGTVYQDDWPYWLNATSDIEYDRTGQQNSTIYIYSPADIRITSFWRVLYQGVYRANVILEAVKNPNLPEEKARIEGEALFLRAYYNFLLVSNFGNVPLLLTADPSITELNVPATPMKDIYDQVVADMIKAESLVDAAGDGKATFGGRISKSAVQGILARVYLKMAGYPLNGGRPMYEEALRWAKKVEDSGLHALAPDYREIFKRYARDEYDIKESIWEVEYYGNGTGGLQEYTYYVGARCGILSVDLEIGRSGGLIMASKKLFDLYGGTTASSPDIRRDWNIATYSWGGSVPGVYTPITDLFRRYAGKWRREYETLTPKGNNVSGQNFPILRYADILLMIAEAENELNGPDNAYQYVNDVRRRGYGILHGNTVKTIIVTNGGSGYTSTPTITIEGGLINATAVVSAGVVTEINITDHGTITQSTGYVAPPVITISGGGGSGATAEAVLTQSTDADLTVTETASAPALLQAIKDERAREFCFEASRRPDLIRWGSFVRDIRQYAIDGRALGMSDGMVAWTNNVTERSVLLPIPIYDLTLNKALEQNPGY</sequence>